<gene>
    <name evidence="4" type="ORF">F5891DRAFT_957616</name>
    <name evidence="3" type="ORF">F5891DRAFT_964177</name>
    <name evidence="2" type="ORF">F5891DRAFT_970707</name>
    <name evidence="1" type="ORF">F5891DRAFT_973596</name>
</gene>
<keyword evidence="5" id="KW-1185">Reference proteome</keyword>
<reference evidence="1" key="1">
    <citation type="journal article" date="2020" name="New Phytol.">
        <title>Comparative genomics reveals dynamic genome evolution in host specialist ectomycorrhizal fungi.</title>
        <authorList>
            <person name="Lofgren L.A."/>
            <person name="Nguyen N.H."/>
            <person name="Vilgalys R."/>
            <person name="Ruytinx J."/>
            <person name="Liao H.L."/>
            <person name="Branco S."/>
            <person name="Kuo A."/>
            <person name="LaButti K."/>
            <person name="Lipzen A."/>
            <person name="Andreopoulos W."/>
            <person name="Pangilinan J."/>
            <person name="Riley R."/>
            <person name="Hundley H."/>
            <person name="Na H."/>
            <person name="Barry K."/>
            <person name="Grigoriev I.V."/>
            <person name="Stajich J.E."/>
            <person name="Kennedy P.G."/>
        </authorList>
    </citation>
    <scope>NUCLEOTIDE SEQUENCE</scope>
    <source>
        <strain evidence="1">FC203</strain>
    </source>
</reference>
<dbReference type="AlphaFoldDB" id="A0AAD4DMG5"/>
<dbReference type="GeneID" id="64669796"/>
<protein>
    <submittedName>
        <fullName evidence="1">Uncharacterized protein</fullName>
    </submittedName>
</protein>
<evidence type="ECO:0000313" key="2">
    <source>
        <dbReference type="EMBL" id="KAG1884827.1"/>
    </source>
</evidence>
<dbReference type="EMBL" id="JABBWK010000386">
    <property type="protein sequence ID" value="KAG1884827.1"/>
    <property type="molecule type" value="Genomic_DNA"/>
</dbReference>
<sequence length="104" mass="11851">MSKLHVKTDNNQFKDMANCLRQWASSFTVLTVMCNHCSPWHRDSQCFAQWFDIITSVGDYGPVRMKLANIRIEIAYNSGIMIGTSSRIVGHGVDRVNSNRVSWV</sequence>
<dbReference type="EMBL" id="JABBWK010000715">
    <property type="protein sequence ID" value="KAG1879025.1"/>
    <property type="molecule type" value="Genomic_DNA"/>
</dbReference>
<dbReference type="EMBL" id="JABBWK010000049">
    <property type="protein sequence ID" value="KAG1897180.1"/>
    <property type="molecule type" value="Genomic_DNA"/>
</dbReference>
<evidence type="ECO:0000313" key="4">
    <source>
        <dbReference type="EMBL" id="KAG1897180.1"/>
    </source>
</evidence>
<dbReference type="Gene3D" id="3.60.130.30">
    <property type="match status" value="1"/>
</dbReference>
<evidence type="ECO:0000313" key="5">
    <source>
        <dbReference type="Proteomes" id="UP001195769"/>
    </source>
</evidence>
<proteinExistence type="predicted"/>
<accession>A0AAD4DMG5</accession>
<comment type="caution">
    <text evidence="1">The sequence shown here is derived from an EMBL/GenBank/DDBJ whole genome shotgun (WGS) entry which is preliminary data.</text>
</comment>
<name>A0AAD4DMG5_9AGAM</name>
<evidence type="ECO:0000313" key="3">
    <source>
        <dbReference type="EMBL" id="KAG1891752.1"/>
    </source>
</evidence>
<organism evidence="1 5">
    <name type="scientific">Suillus fuscotomentosus</name>
    <dbReference type="NCBI Taxonomy" id="1912939"/>
    <lineage>
        <taxon>Eukaryota</taxon>
        <taxon>Fungi</taxon>
        <taxon>Dikarya</taxon>
        <taxon>Basidiomycota</taxon>
        <taxon>Agaricomycotina</taxon>
        <taxon>Agaricomycetes</taxon>
        <taxon>Agaricomycetidae</taxon>
        <taxon>Boletales</taxon>
        <taxon>Suillineae</taxon>
        <taxon>Suillaceae</taxon>
        <taxon>Suillus</taxon>
    </lineage>
</organism>
<evidence type="ECO:0000313" key="1">
    <source>
        <dbReference type="EMBL" id="KAG1879025.1"/>
    </source>
</evidence>
<dbReference type="RefSeq" id="XP_041222756.1">
    <property type="nucleotide sequence ID" value="XM_041375498.1"/>
</dbReference>
<dbReference type="EMBL" id="JABBWK010000124">
    <property type="protein sequence ID" value="KAG1891752.1"/>
    <property type="molecule type" value="Genomic_DNA"/>
</dbReference>
<dbReference type="Proteomes" id="UP001195769">
    <property type="component" value="Unassembled WGS sequence"/>
</dbReference>